<dbReference type="PROSITE" id="PS50943">
    <property type="entry name" value="HTH_CROC1"/>
    <property type="match status" value="1"/>
</dbReference>
<organism evidence="3 4">
    <name type="scientific">Streptomyces pacificus</name>
    <dbReference type="NCBI Taxonomy" id="2705029"/>
    <lineage>
        <taxon>Bacteria</taxon>
        <taxon>Bacillati</taxon>
        <taxon>Actinomycetota</taxon>
        <taxon>Actinomycetes</taxon>
        <taxon>Kitasatosporales</taxon>
        <taxon>Streptomycetaceae</taxon>
        <taxon>Streptomyces</taxon>
    </lineage>
</organism>
<evidence type="ECO:0000259" key="2">
    <source>
        <dbReference type="PROSITE" id="PS50943"/>
    </source>
</evidence>
<dbReference type="AlphaFoldDB" id="A0A6A0AWB3"/>
<dbReference type="InterPro" id="IPR010982">
    <property type="entry name" value="Lambda_DNA-bd_dom_sf"/>
</dbReference>
<reference evidence="3 4" key="1">
    <citation type="submission" date="2020-02" db="EMBL/GenBank/DDBJ databases">
        <title>Whole Genome Shotgun Sequence of Streptomyces sp. strain CWH03.</title>
        <authorList>
            <person name="Dohra H."/>
            <person name="Kodani S."/>
            <person name="Yamamura H."/>
        </authorList>
    </citation>
    <scope>NUCLEOTIDE SEQUENCE [LARGE SCALE GENOMIC DNA]</scope>
    <source>
        <strain evidence="3 4">CWH03</strain>
    </source>
</reference>
<dbReference type="Pfam" id="PF13560">
    <property type="entry name" value="HTH_31"/>
    <property type="match status" value="1"/>
</dbReference>
<dbReference type="SMART" id="SM00530">
    <property type="entry name" value="HTH_XRE"/>
    <property type="match status" value="1"/>
</dbReference>
<dbReference type="EMBL" id="BLLG01000006">
    <property type="protein sequence ID" value="GFH36653.1"/>
    <property type="molecule type" value="Genomic_DNA"/>
</dbReference>
<dbReference type="SUPFAM" id="SSF47413">
    <property type="entry name" value="lambda repressor-like DNA-binding domains"/>
    <property type="match status" value="1"/>
</dbReference>
<feature type="region of interest" description="Disordered" evidence="1">
    <location>
        <begin position="81"/>
        <end position="101"/>
    </location>
</feature>
<dbReference type="InterPro" id="IPR001387">
    <property type="entry name" value="Cro/C1-type_HTH"/>
</dbReference>
<dbReference type="GO" id="GO:0003677">
    <property type="term" value="F:DNA binding"/>
    <property type="evidence" value="ECO:0007669"/>
    <property type="project" value="InterPro"/>
</dbReference>
<dbReference type="Gene3D" id="1.10.260.40">
    <property type="entry name" value="lambda repressor-like DNA-binding domains"/>
    <property type="match status" value="1"/>
</dbReference>
<keyword evidence="4" id="KW-1185">Reference proteome</keyword>
<dbReference type="CDD" id="cd00093">
    <property type="entry name" value="HTH_XRE"/>
    <property type="match status" value="1"/>
</dbReference>
<sequence>MGLVSSDPLPDWVLTRRRAIGARIRSRRLTQNLTQERLGELVAIDSKTVHRIEYAISDPPLSTVLRIAHALDLAVEDLLRDDAPARPRRGTQGDRGSTSAT</sequence>
<name>A0A6A0AWB3_9ACTN</name>
<feature type="domain" description="HTH cro/C1-type" evidence="2">
    <location>
        <begin position="24"/>
        <end position="78"/>
    </location>
</feature>
<proteinExistence type="predicted"/>
<gene>
    <name evidence="3" type="ORF">SCWH03_28840</name>
</gene>
<evidence type="ECO:0000256" key="1">
    <source>
        <dbReference type="SAM" id="MobiDB-lite"/>
    </source>
</evidence>
<comment type="caution">
    <text evidence="3">The sequence shown here is derived from an EMBL/GenBank/DDBJ whole genome shotgun (WGS) entry which is preliminary data.</text>
</comment>
<evidence type="ECO:0000313" key="4">
    <source>
        <dbReference type="Proteomes" id="UP000484988"/>
    </source>
</evidence>
<accession>A0A6A0AWB3</accession>
<protein>
    <recommendedName>
        <fullName evidence="2">HTH cro/C1-type domain-containing protein</fullName>
    </recommendedName>
</protein>
<dbReference type="Proteomes" id="UP000484988">
    <property type="component" value="Unassembled WGS sequence"/>
</dbReference>
<evidence type="ECO:0000313" key="3">
    <source>
        <dbReference type="EMBL" id="GFH36653.1"/>
    </source>
</evidence>